<dbReference type="GO" id="GO:0046820">
    <property type="term" value="F:4-amino-4-deoxychorismate synthase activity"/>
    <property type="evidence" value="ECO:0007669"/>
    <property type="project" value="UniProtKB-EC"/>
</dbReference>
<dbReference type="Proteomes" id="UP000094147">
    <property type="component" value="Chromosome"/>
</dbReference>
<keyword evidence="2" id="KW-0808">Transferase</keyword>
<reference evidence="7" key="1">
    <citation type="submission" date="2015-08" db="EMBL/GenBank/DDBJ databases">
        <authorList>
            <person name="Kim K.M."/>
        </authorList>
    </citation>
    <scope>NUCLEOTIDE SEQUENCE [LARGE SCALE GENOMIC DNA]</scope>
    <source>
        <strain evidence="7">KCTC 23892</strain>
    </source>
</reference>
<feature type="domain" description="Chorismate-utilising enzyme C-terminal" evidence="4">
    <location>
        <begin position="205"/>
        <end position="466"/>
    </location>
</feature>
<dbReference type="EC" id="2.6.1.85" evidence="1"/>
<dbReference type="OrthoDB" id="9803598at2"/>
<accession>A0A1B3B9W1</accession>
<name>A0A1B3B9W1_9GAMM</name>
<evidence type="ECO:0000313" key="6">
    <source>
        <dbReference type="EMBL" id="AOE49583.1"/>
    </source>
</evidence>
<dbReference type="Gene3D" id="3.60.120.10">
    <property type="entry name" value="Anthranilate synthase"/>
    <property type="match status" value="1"/>
</dbReference>
<dbReference type="PANTHER" id="PTHR11236:SF50">
    <property type="entry name" value="AMINODEOXYCHORISMATE SYNTHASE COMPONENT 1"/>
    <property type="match status" value="1"/>
</dbReference>
<dbReference type="STRING" id="1144748.KS2013_861"/>
<dbReference type="KEGG" id="ksd:KS2013_861"/>
<dbReference type="EMBL" id="CP012418">
    <property type="protein sequence ID" value="AOE49583.1"/>
    <property type="molecule type" value="Genomic_DNA"/>
</dbReference>
<dbReference type="InterPro" id="IPR006805">
    <property type="entry name" value="Anth_synth_I_N"/>
</dbReference>
<evidence type="ECO:0000256" key="3">
    <source>
        <dbReference type="SAM" id="MobiDB-lite"/>
    </source>
</evidence>
<proteinExistence type="predicted"/>
<evidence type="ECO:0000313" key="7">
    <source>
        <dbReference type="Proteomes" id="UP000094147"/>
    </source>
</evidence>
<dbReference type="AlphaFoldDB" id="A0A1B3B9W1"/>
<evidence type="ECO:0000256" key="2">
    <source>
        <dbReference type="ARBA" id="ARBA00022679"/>
    </source>
</evidence>
<dbReference type="PRINTS" id="PR00095">
    <property type="entry name" value="ANTSNTHASEI"/>
</dbReference>
<dbReference type="InterPro" id="IPR005801">
    <property type="entry name" value="ADC_synthase"/>
</dbReference>
<evidence type="ECO:0000256" key="1">
    <source>
        <dbReference type="ARBA" id="ARBA00013139"/>
    </source>
</evidence>
<dbReference type="SUPFAM" id="SSF56322">
    <property type="entry name" value="ADC synthase"/>
    <property type="match status" value="1"/>
</dbReference>
<gene>
    <name evidence="6" type="ORF">KS2013_861</name>
</gene>
<sequence>MKKDQSEQDFIELPYRDPSQVRTLFGYFADEPWALLFDSGKTIHQAAQFDIILSRPKATFCFSDGRTDITGMEIGELQNEPFEDLKQFYQAGLKKAIRLPEELQQLPFHGGIAGYCSYDAGRYVEQLPSIAEHDIKLPELAFGLYEWAYISDHINHKSFLVKFSDYCNNYWKDIICEFKNLYESGYDRERETFSLTSDWQSNMGKEDYIERFNKVQHYIHAGDCYQVNLAQRFSATFKGDPWNAYLKLTEHNQAPFSSYMNVGEQQILSLSPERFIQIFPTGRGKNKKQHVVTQPIKGTRPRSPDADKDQSLADELIRSEKDRAENLMIVDLLRNDIGRNAEVGSVRVSKLFELQSFISVHHLVSTIEADLAPDSDAFKLLKHCFPGGSITGAPKVRAMEIIEELEPHRRSIYCGSMLYYDYRGFLDSNIAIRSLVTDKGHIYAWGGGGLVADSEAESEYDETLHKLSKILPVLKD</sequence>
<dbReference type="PANTHER" id="PTHR11236">
    <property type="entry name" value="AMINOBENZOATE/ANTHRANILATE SYNTHASE"/>
    <property type="match status" value="1"/>
</dbReference>
<dbReference type="Pfam" id="PF04715">
    <property type="entry name" value="Anth_synt_I_N"/>
    <property type="match status" value="1"/>
</dbReference>
<feature type="domain" description="Anthranilate synthase component I N-terminal" evidence="5">
    <location>
        <begin position="23"/>
        <end position="159"/>
    </location>
</feature>
<protein>
    <recommendedName>
        <fullName evidence="1">aminodeoxychorismate synthase</fullName>
        <ecNumber evidence="1">2.6.1.85</ecNumber>
    </recommendedName>
</protein>
<keyword evidence="7" id="KW-1185">Reference proteome</keyword>
<dbReference type="Pfam" id="PF00425">
    <property type="entry name" value="Chorismate_bind"/>
    <property type="match status" value="1"/>
</dbReference>
<dbReference type="PATRIC" id="fig|1144748.3.peg.871"/>
<evidence type="ECO:0000259" key="4">
    <source>
        <dbReference type="Pfam" id="PF00425"/>
    </source>
</evidence>
<dbReference type="GO" id="GO:0009396">
    <property type="term" value="P:folic acid-containing compound biosynthetic process"/>
    <property type="evidence" value="ECO:0007669"/>
    <property type="project" value="InterPro"/>
</dbReference>
<dbReference type="NCBIfam" id="TIGR00553">
    <property type="entry name" value="pabB"/>
    <property type="match status" value="1"/>
</dbReference>
<dbReference type="GO" id="GO:0000162">
    <property type="term" value="P:L-tryptophan biosynthetic process"/>
    <property type="evidence" value="ECO:0007669"/>
    <property type="project" value="TreeGrafter"/>
</dbReference>
<evidence type="ECO:0000259" key="5">
    <source>
        <dbReference type="Pfam" id="PF04715"/>
    </source>
</evidence>
<dbReference type="InterPro" id="IPR015890">
    <property type="entry name" value="Chorismate_C"/>
</dbReference>
<feature type="region of interest" description="Disordered" evidence="3">
    <location>
        <begin position="287"/>
        <end position="310"/>
    </location>
</feature>
<dbReference type="RefSeq" id="WP_068990253.1">
    <property type="nucleotide sequence ID" value="NZ_CP012418.1"/>
</dbReference>
<dbReference type="InterPro" id="IPR019999">
    <property type="entry name" value="Anth_synth_I-like"/>
</dbReference>
<organism evidence="6 7">
    <name type="scientific">Kangiella sediminilitoris</name>
    <dbReference type="NCBI Taxonomy" id="1144748"/>
    <lineage>
        <taxon>Bacteria</taxon>
        <taxon>Pseudomonadati</taxon>
        <taxon>Pseudomonadota</taxon>
        <taxon>Gammaproteobacteria</taxon>
        <taxon>Kangiellales</taxon>
        <taxon>Kangiellaceae</taxon>
        <taxon>Kangiella</taxon>
    </lineage>
</organism>
<dbReference type="InterPro" id="IPR005802">
    <property type="entry name" value="ADC_synth_comp_1"/>
</dbReference>